<dbReference type="Proteomes" id="UP000664521">
    <property type="component" value="Unassembled WGS sequence"/>
</dbReference>
<name>A0A8H3IF25_9LECA</name>
<evidence type="ECO:0000313" key="2">
    <source>
        <dbReference type="EMBL" id="CAF9918415.1"/>
    </source>
</evidence>
<dbReference type="AlphaFoldDB" id="A0A8H3IF25"/>
<evidence type="ECO:0000313" key="3">
    <source>
        <dbReference type="Proteomes" id="UP000664521"/>
    </source>
</evidence>
<gene>
    <name evidence="2" type="ORF">HETSPECPRED_003751</name>
</gene>
<reference evidence="2" key="1">
    <citation type="submission" date="2021-03" db="EMBL/GenBank/DDBJ databases">
        <authorList>
            <person name="Tagirdzhanova G."/>
        </authorList>
    </citation>
    <scope>NUCLEOTIDE SEQUENCE</scope>
</reference>
<keyword evidence="3" id="KW-1185">Reference proteome</keyword>
<evidence type="ECO:0000256" key="1">
    <source>
        <dbReference type="SAM" id="MobiDB-lite"/>
    </source>
</evidence>
<accession>A0A8H3IF25</accession>
<feature type="compositionally biased region" description="Basic residues" evidence="1">
    <location>
        <begin position="34"/>
        <end position="43"/>
    </location>
</feature>
<organism evidence="2 3">
    <name type="scientific">Heterodermia speciosa</name>
    <dbReference type="NCBI Taxonomy" id="116794"/>
    <lineage>
        <taxon>Eukaryota</taxon>
        <taxon>Fungi</taxon>
        <taxon>Dikarya</taxon>
        <taxon>Ascomycota</taxon>
        <taxon>Pezizomycotina</taxon>
        <taxon>Lecanoromycetes</taxon>
        <taxon>OSLEUM clade</taxon>
        <taxon>Lecanoromycetidae</taxon>
        <taxon>Caliciales</taxon>
        <taxon>Physciaceae</taxon>
        <taxon>Heterodermia</taxon>
    </lineage>
</organism>
<comment type="caution">
    <text evidence="2">The sequence shown here is derived from an EMBL/GenBank/DDBJ whole genome shotgun (WGS) entry which is preliminary data.</text>
</comment>
<protein>
    <submittedName>
        <fullName evidence="2">Uncharacterized protein</fullName>
    </submittedName>
</protein>
<proteinExistence type="predicted"/>
<feature type="region of interest" description="Disordered" evidence="1">
    <location>
        <begin position="19"/>
        <end position="55"/>
    </location>
</feature>
<sequence length="243" mass="27026">MWGYVGSFLPQAVRHPISQWRQHNAPAVPPTTNGRRHGRRRGGRSSLDPEPPQFVGPAAVSTHPSFYPEPPQFVNPAAVITHLSLYGEPPQFVNPAAVSTHSSFYPEPRQFVGPAAVSAHPSLHPEPPQFVSPAAVSTQGPSRGYIRCIINAKEAERKKALQWSKSAKQQLDGARKKLARVGRKFALDPKLDDIGTSAYNSNYYLLEQEVIELEKSCDDARRIFEDLGEEIEELWGELADAWR</sequence>
<dbReference type="EMBL" id="CAJPDS010000022">
    <property type="protein sequence ID" value="CAF9918415.1"/>
    <property type="molecule type" value="Genomic_DNA"/>
</dbReference>